<keyword evidence="2" id="KW-1185">Reference proteome</keyword>
<name>A0A9W6P2Y9_9ACTN</name>
<dbReference type="EMBL" id="BSQG01000001">
    <property type="protein sequence ID" value="GLU46275.1"/>
    <property type="molecule type" value="Genomic_DNA"/>
</dbReference>
<protein>
    <submittedName>
        <fullName evidence="1">Uncharacterized protein</fullName>
    </submittedName>
</protein>
<dbReference type="AlphaFoldDB" id="A0A9W6P2Y9"/>
<accession>A0A9W6P2Y9</accession>
<sequence>MCGLLIGRPDLAGACVGRGFVDAAEVGVGRADRILGRAVGHPPPASGSPSGVVLGAGLRLANY</sequence>
<proteinExistence type="predicted"/>
<organism evidence="1 2">
    <name type="scientific">Nocardiopsis ansamitocini</name>
    <dbReference type="NCBI Taxonomy" id="1670832"/>
    <lineage>
        <taxon>Bacteria</taxon>
        <taxon>Bacillati</taxon>
        <taxon>Actinomycetota</taxon>
        <taxon>Actinomycetes</taxon>
        <taxon>Streptosporangiales</taxon>
        <taxon>Nocardiopsidaceae</taxon>
        <taxon>Nocardiopsis</taxon>
    </lineage>
</organism>
<reference evidence="1" key="1">
    <citation type="submission" date="2023-02" db="EMBL/GenBank/DDBJ databases">
        <title>Nocardiopsis ansamitocini NBRC 112285.</title>
        <authorList>
            <person name="Ichikawa N."/>
            <person name="Sato H."/>
            <person name="Tonouchi N."/>
        </authorList>
    </citation>
    <scope>NUCLEOTIDE SEQUENCE</scope>
    <source>
        <strain evidence="1">NBRC 112285</strain>
    </source>
</reference>
<evidence type="ECO:0000313" key="2">
    <source>
        <dbReference type="Proteomes" id="UP001165092"/>
    </source>
</evidence>
<dbReference type="Proteomes" id="UP001165092">
    <property type="component" value="Unassembled WGS sequence"/>
</dbReference>
<evidence type="ECO:0000313" key="1">
    <source>
        <dbReference type="EMBL" id="GLU46275.1"/>
    </source>
</evidence>
<comment type="caution">
    <text evidence="1">The sequence shown here is derived from an EMBL/GenBank/DDBJ whole genome shotgun (WGS) entry which is preliminary data.</text>
</comment>
<gene>
    <name evidence="1" type="ORF">Nans01_06260</name>
</gene>